<dbReference type="Gene3D" id="3.40.50.300">
    <property type="entry name" value="P-loop containing nucleotide triphosphate hydrolases"/>
    <property type="match status" value="1"/>
</dbReference>
<dbReference type="InterPro" id="IPR056693">
    <property type="entry name" value="DUF7791"/>
</dbReference>
<dbReference type="Pfam" id="PF24883">
    <property type="entry name" value="NPHP3_N"/>
    <property type="match status" value="1"/>
</dbReference>
<dbReference type="Pfam" id="PF25053">
    <property type="entry name" value="DUF7791"/>
    <property type="match status" value="1"/>
</dbReference>
<keyword evidence="1" id="KW-0677">Repeat</keyword>
<reference evidence="4" key="1">
    <citation type="journal article" date="2020" name="Stud. Mycol.">
        <title>101 Dothideomycetes genomes: a test case for predicting lifestyles and emergence of pathogens.</title>
        <authorList>
            <person name="Haridas S."/>
            <person name="Albert R."/>
            <person name="Binder M."/>
            <person name="Bloem J."/>
            <person name="Labutti K."/>
            <person name="Salamov A."/>
            <person name="Andreopoulos B."/>
            <person name="Baker S."/>
            <person name="Barry K."/>
            <person name="Bills G."/>
            <person name="Bluhm B."/>
            <person name="Cannon C."/>
            <person name="Castanera R."/>
            <person name="Culley D."/>
            <person name="Daum C."/>
            <person name="Ezra D."/>
            <person name="Gonzalez J."/>
            <person name="Henrissat B."/>
            <person name="Kuo A."/>
            <person name="Liang C."/>
            <person name="Lipzen A."/>
            <person name="Lutzoni F."/>
            <person name="Magnuson J."/>
            <person name="Mondo S."/>
            <person name="Nolan M."/>
            <person name="Ohm R."/>
            <person name="Pangilinan J."/>
            <person name="Park H.-J."/>
            <person name="Ramirez L."/>
            <person name="Alfaro M."/>
            <person name="Sun H."/>
            <person name="Tritt A."/>
            <person name="Yoshinaga Y."/>
            <person name="Zwiers L.-H."/>
            <person name="Turgeon B."/>
            <person name="Goodwin S."/>
            <person name="Spatafora J."/>
            <person name="Crous P."/>
            <person name="Grigoriev I."/>
        </authorList>
    </citation>
    <scope>NUCLEOTIDE SEQUENCE</scope>
    <source>
        <strain evidence="4">CBS 109.77</strain>
    </source>
</reference>
<dbReference type="Proteomes" id="UP000799757">
    <property type="component" value="Unassembled WGS sequence"/>
</dbReference>
<dbReference type="SUPFAM" id="SSF52540">
    <property type="entry name" value="P-loop containing nucleoside triphosphate hydrolases"/>
    <property type="match status" value="1"/>
</dbReference>
<dbReference type="PANTHER" id="PTHR10039:SF5">
    <property type="entry name" value="NACHT DOMAIN-CONTAINING PROTEIN"/>
    <property type="match status" value="1"/>
</dbReference>
<dbReference type="EMBL" id="MU001846">
    <property type="protein sequence ID" value="KAF2795864.1"/>
    <property type="molecule type" value="Genomic_DNA"/>
</dbReference>
<dbReference type="PANTHER" id="PTHR10039">
    <property type="entry name" value="AMELOGENIN"/>
    <property type="match status" value="1"/>
</dbReference>
<dbReference type="InterPro" id="IPR056884">
    <property type="entry name" value="NPHP3-like_N"/>
</dbReference>
<dbReference type="AlphaFoldDB" id="A0A6A6XI44"/>
<feature type="domain" description="DUF7791" evidence="3">
    <location>
        <begin position="550"/>
        <end position="709"/>
    </location>
</feature>
<dbReference type="InterPro" id="IPR027417">
    <property type="entry name" value="P-loop_NTPase"/>
</dbReference>
<evidence type="ECO:0000256" key="1">
    <source>
        <dbReference type="ARBA" id="ARBA00022737"/>
    </source>
</evidence>
<evidence type="ECO:0000259" key="2">
    <source>
        <dbReference type="Pfam" id="PF24883"/>
    </source>
</evidence>
<sequence length="947" mass="109286">MVLEAFAALSLTANIVQFIDFGGKLFSKARQVHHSKDGFSKDHADLESATKSLKQLMQHLSSSTTTITIADNISHDEEELIRLAKDCIGLADELIQLLEKVRGTGRRTKWESFVQAIRMVWNEKDIDHVKDRLNQYQTRMTLCLLKILKDNQSNVIKMLVELSDQVIQSDKDTKSLLDMKISLNKELGDLKSSMHSITHQANETSSKLGNIASILSKLATNGNRLATERRILKSLRFRSMKVRHAQIPEAHKKTFEWAYTSHKTSDHSCKQFKFAEWLRSGTGLYWISGKAGSGKSTLVKFLYDNPRTTCELRQWAGNNDIATAGFFFWNSGTEMQKSVEGLLQSLLFELFRKCPSLIPIATPTRWDERESYHSDPALWSQWELKGAFKLIQQQATINAKFCLFIDGLDEYEGNHSDVIEILQGLAKSKDIKICVSSRPWNVFQETFGQNHDCRLFLEELTKPDIELFVRDTLESNSHFLSLREMDTRYQALVEEIVQKADGIFLWVFLIVRSLLQGLVNCDRISELQRRIRLLPSKLEEYFLQMLTSTDETYYDRAAESFDIALRASQPLSLMAYSYIDEEEPEFAINVGIKPLTCREVLYRLRTMKRRLNARCNGLLEITNFDEDQNKREHYRRTIDDFWSSSTQLDDTEASELFMVYKVEFLHRTVKDFLNTKEIQNLVKSRIPNDFQPLAVVCRAILAQIKTLPVEKKFYARHFKELVDDLIYYTQVSDSHSYRPELETLDELERTLCILDSMWQIRGASASLNEDPTIKDLQKSFFEYMVRNGLCGYMSQKLAMSKRSLPPITKLLASALKPSMSLKYGRMYYPSMVQLLIDSSKEDRTSAWCRIELPPLWIDFLVSIPVFWNQISTDAKLNQVQIIQMLLDVGADPNQRQGEGFVWAETLGKLRRATEDGKANPGKTEEMEIIESYKKMFLAYDVDYSLVI</sequence>
<evidence type="ECO:0000259" key="3">
    <source>
        <dbReference type="Pfam" id="PF25053"/>
    </source>
</evidence>
<organism evidence="4 5">
    <name type="scientific">Melanomma pulvis-pyrius CBS 109.77</name>
    <dbReference type="NCBI Taxonomy" id="1314802"/>
    <lineage>
        <taxon>Eukaryota</taxon>
        <taxon>Fungi</taxon>
        <taxon>Dikarya</taxon>
        <taxon>Ascomycota</taxon>
        <taxon>Pezizomycotina</taxon>
        <taxon>Dothideomycetes</taxon>
        <taxon>Pleosporomycetidae</taxon>
        <taxon>Pleosporales</taxon>
        <taxon>Melanommataceae</taxon>
        <taxon>Melanomma</taxon>
    </lineage>
</organism>
<protein>
    <submittedName>
        <fullName evidence="4">Uncharacterized protein</fullName>
    </submittedName>
</protein>
<accession>A0A6A6XI44</accession>
<feature type="domain" description="Nephrocystin 3-like N-terminal" evidence="2">
    <location>
        <begin position="269"/>
        <end position="438"/>
    </location>
</feature>
<proteinExistence type="predicted"/>
<evidence type="ECO:0000313" key="5">
    <source>
        <dbReference type="Proteomes" id="UP000799757"/>
    </source>
</evidence>
<dbReference type="OrthoDB" id="443402at2759"/>
<gene>
    <name evidence="4" type="ORF">K505DRAFT_373641</name>
</gene>
<evidence type="ECO:0000313" key="4">
    <source>
        <dbReference type="EMBL" id="KAF2795864.1"/>
    </source>
</evidence>
<name>A0A6A6XI44_9PLEO</name>
<keyword evidence="5" id="KW-1185">Reference proteome</keyword>